<reference evidence="2" key="1">
    <citation type="journal article" date="2019" name="PLoS Negl. Trop. Dis.">
        <title>Revisiting the worldwide diversity of Leptospira species in the environment.</title>
        <authorList>
            <person name="Vincent A.T."/>
            <person name="Schiettekatte O."/>
            <person name="Bourhy P."/>
            <person name="Veyrier F.J."/>
            <person name="Picardeau M."/>
        </authorList>
    </citation>
    <scope>NUCLEOTIDE SEQUENCE [LARGE SCALE GENOMIC DNA]</scope>
    <source>
        <strain evidence="2">SSS9</strain>
    </source>
</reference>
<accession>A0A4R9FYG3</accession>
<sequence length="181" mass="19751">MKNSIALLVSLFLFANCASGQGTRPKAKDPNAAAATIASELRYQFLSSLKAQGGKLPARLGILDIINEEGKSSQLGRMISDRLSKELFDPKTFILLERDRLNQVIGEQTFQETGLVLSDQIVSAGKLSGAEYLTLGQIVFQDQVFLLNIRIVSLGGVICATADILFDSDDDTYSKYKESIK</sequence>
<keyword evidence="3" id="KW-1185">Reference proteome</keyword>
<dbReference type="OrthoDB" id="338076at2"/>
<dbReference type="Gene3D" id="3.40.50.10610">
    <property type="entry name" value="ABC-type transport auxiliary lipoprotein component"/>
    <property type="match status" value="1"/>
</dbReference>
<dbReference type="Proteomes" id="UP000297453">
    <property type="component" value="Unassembled WGS sequence"/>
</dbReference>
<dbReference type="AlphaFoldDB" id="A0A4R9FYG3"/>
<dbReference type="Pfam" id="PF03783">
    <property type="entry name" value="CsgG"/>
    <property type="match status" value="1"/>
</dbReference>
<evidence type="ECO:0000313" key="3">
    <source>
        <dbReference type="Proteomes" id="UP000297453"/>
    </source>
</evidence>
<organism evidence="2 3">
    <name type="scientific">Leptospira semungkisensis</name>
    <dbReference type="NCBI Taxonomy" id="2484985"/>
    <lineage>
        <taxon>Bacteria</taxon>
        <taxon>Pseudomonadati</taxon>
        <taxon>Spirochaetota</taxon>
        <taxon>Spirochaetia</taxon>
        <taxon>Leptospirales</taxon>
        <taxon>Leptospiraceae</taxon>
        <taxon>Leptospira</taxon>
    </lineage>
</organism>
<gene>
    <name evidence="2" type="ORF">EHO59_10430</name>
</gene>
<comment type="caution">
    <text evidence="2">The sequence shown here is derived from an EMBL/GenBank/DDBJ whole genome shotgun (WGS) entry which is preliminary data.</text>
</comment>
<evidence type="ECO:0000256" key="1">
    <source>
        <dbReference type="SAM" id="SignalP"/>
    </source>
</evidence>
<dbReference type="RefSeq" id="WP_135587651.1">
    <property type="nucleotide sequence ID" value="NZ_RQEP01000012.1"/>
</dbReference>
<evidence type="ECO:0000313" key="2">
    <source>
        <dbReference type="EMBL" id="TGK03934.1"/>
    </source>
</evidence>
<protein>
    <submittedName>
        <fullName evidence="2">Curli assembly protein CsgG</fullName>
    </submittedName>
</protein>
<feature type="chain" id="PRO_5020755794" evidence="1">
    <location>
        <begin position="21"/>
        <end position="181"/>
    </location>
</feature>
<dbReference type="EMBL" id="RQEP01000012">
    <property type="protein sequence ID" value="TGK03934.1"/>
    <property type="molecule type" value="Genomic_DNA"/>
</dbReference>
<keyword evidence="1" id="KW-0732">Signal</keyword>
<feature type="signal peptide" evidence="1">
    <location>
        <begin position="1"/>
        <end position="20"/>
    </location>
</feature>
<dbReference type="InterPro" id="IPR005534">
    <property type="entry name" value="Curli_assmbl/transp-comp_CsgG"/>
</dbReference>
<proteinExistence type="predicted"/>
<name>A0A4R9FYG3_9LEPT</name>
<dbReference type="GO" id="GO:0030288">
    <property type="term" value="C:outer membrane-bounded periplasmic space"/>
    <property type="evidence" value="ECO:0007669"/>
    <property type="project" value="InterPro"/>
</dbReference>